<reference evidence="1 2" key="1">
    <citation type="submission" date="2017-12" db="EMBL/GenBank/DDBJ databases">
        <title>Comparative genomics of Botrytis spp.</title>
        <authorList>
            <person name="Valero-Jimenez C.A."/>
            <person name="Tapia P."/>
            <person name="Veloso J."/>
            <person name="Silva-Moreno E."/>
            <person name="Staats M."/>
            <person name="Valdes J.H."/>
            <person name="Van Kan J.A.L."/>
        </authorList>
    </citation>
    <scope>NUCLEOTIDE SEQUENCE [LARGE SCALE GENOMIC DNA]</scope>
    <source>
        <strain evidence="1 2">MUCL2120</strain>
    </source>
</reference>
<dbReference type="EMBL" id="PQXJ01000027">
    <property type="protein sequence ID" value="TGO68287.1"/>
    <property type="molecule type" value="Genomic_DNA"/>
</dbReference>
<protein>
    <submittedName>
        <fullName evidence="1">Uncharacterized protein</fullName>
    </submittedName>
</protein>
<evidence type="ECO:0000313" key="2">
    <source>
        <dbReference type="Proteomes" id="UP000297452"/>
    </source>
</evidence>
<evidence type="ECO:0000313" key="1">
    <source>
        <dbReference type="EMBL" id="TGO68287.1"/>
    </source>
</evidence>
<sequence length="111" mass="12620">MPRIRACFPFLYFPTFPPFHLSFSARYCRENVFYNAVPATEPSQQHPSWLKKANEPNHDSHITQFSIKLSSVSVSKSSTTRHVAGAAASLPYNAPINIIHHCSYWDRGPED</sequence>
<dbReference type="Proteomes" id="UP000297452">
    <property type="component" value="Unassembled WGS sequence"/>
</dbReference>
<gene>
    <name evidence="1" type="ORF">BOTNAR_0027g00460</name>
</gene>
<comment type="caution">
    <text evidence="1">The sequence shown here is derived from an EMBL/GenBank/DDBJ whole genome shotgun (WGS) entry which is preliminary data.</text>
</comment>
<keyword evidence="2" id="KW-1185">Reference proteome</keyword>
<name>A0A4Z1JH44_9HELO</name>
<dbReference type="AlphaFoldDB" id="A0A4Z1JH44"/>
<organism evidence="1 2">
    <name type="scientific">Botryotinia narcissicola</name>
    <dbReference type="NCBI Taxonomy" id="278944"/>
    <lineage>
        <taxon>Eukaryota</taxon>
        <taxon>Fungi</taxon>
        <taxon>Dikarya</taxon>
        <taxon>Ascomycota</taxon>
        <taxon>Pezizomycotina</taxon>
        <taxon>Leotiomycetes</taxon>
        <taxon>Helotiales</taxon>
        <taxon>Sclerotiniaceae</taxon>
        <taxon>Botryotinia</taxon>
    </lineage>
</organism>
<dbReference type="OrthoDB" id="10469154at2759"/>
<accession>A0A4Z1JH44</accession>
<proteinExistence type="predicted"/>